<reference evidence="13 14" key="1">
    <citation type="submission" date="2024-05" db="EMBL/GenBank/DDBJ databases">
        <authorList>
            <person name="Wallberg A."/>
        </authorList>
    </citation>
    <scope>NUCLEOTIDE SEQUENCE [LARGE SCALE GENOMIC DNA]</scope>
</reference>
<comment type="similarity">
    <text evidence="2">Belongs to the acetyltransferase family. ECO subfamily.</text>
</comment>
<feature type="region of interest" description="Disordered" evidence="10">
    <location>
        <begin position="329"/>
        <end position="371"/>
    </location>
</feature>
<keyword evidence="5" id="KW-0863">Zinc-finger</keyword>
<evidence type="ECO:0000256" key="3">
    <source>
        <dbReference type="ARBA" id="ARBA00022679"/>
    </source>
</evidence>
<keyword evidence="14" id="KW-1185">Reference proteome</keyword>
<dbReference type="Pfam" id="PF13880">
    <property type="entry name" value="Acetyltransf_13"/>
    <property type="match status" value="1"/>
</dbReference>
<dbReference type="InterPro" id="IPR016181">
    <property type="entry name" value="Acyl_CoA_acyltransferase"/>
</dbReference>
<feature type="non-terminal residue" evidence="13">
    <location>
        <position position="633"/>
    </location>
</feature>
<dbReference type="EMBL" id="CAXKWB010058135">
    <property type="protein sequence ID" value="CAL4180359.1"/>
    <property type="molecule type" value="Genomic_DNA"/>
</dbReference>
<keyword evidence="8" id="KW-0131">Cell cycle</keyword>
<evidence type="ECO:0000259" key="11">
    <source>
        <dbReference type="Pfam" id="PF13878"/>
    </source>
</evidence>
<feature type="domain" description="N-acetyltransferase ESCO zinc-finger" evidence="11">
    <location>
        <begin position="411"/>
        <end position="449"/>
    </location>
</feature>
<dbReference type="PANTHER" id="PTHR45884">
    <property type="entry name" value="N-ACETYLTRANSFERASE ECO"/>
    <property type="match status" value="1"/>
</dbReference>
<dbReference type="SUPFAM" id="SSF55729">
    <property type="entry name" value="Acyl-CoA N-acyltransferases (Nat)"/>
    <property type="match status" value="1"/>
</dbReference>
<keyword evidence="7" id="KW-0539">Nucleus</keyword>
<dbReference type="GO" id="GO:0008270">
    <property type="term" value="F:zinc ion binding"/>
    <property type="evidence" value="ECO:0007669"/>
    <property type="project" value="UniProtKB-KW"/>
</dbReference>
<proteinExistence type="inferred from homology"/>
<evidence type="ECO:0008006" key="15">
    <source>
        <dbReference type="Google" id="ProtNLM"/>
    </source>
</evidence>
<feature type="region of interest" description="Disordered" evidence="10">
    <location>
        <begin position="223"/>
        <end position="285"/>
    </location>
</feature>
<dbReference type="Pfam" id="PF13878">
    <property type="entry name" value="zf-C2H2_3"/>
    <property type="match status" value="1"/>
</dbReference>
<feature type="domain" description="N-acetyltransferase ESCO acetyl-transferase" evidence="12">
    <location>
        <begin position="564"/>
        <end position="631"/>
    </location>
</feature>
<dbReference type="GO" id="GO:0005634">
    <property type="term" value="C:nucleus"/>
    <property type="evidence" value="ECO:0007669"/>
    <property type="project" value="UniProtKB-SubCell"/>
</dbReference>
<keyword evidence="9" id="KW-0012">Acyltransferase</keyword>
<organism evidence="13 14">
    <name type="scientific">Meganyctiphanes norvegica</name>
    <name type="common">Northern krill</name>
    <name type="synonym">Thysanopoda norvegica</name>
    <dbReference type="NCBI Taxonomy" id="48144"/>
    <lineage>
        <taxon>Eukaryota</taxon>
        <taxon>Metazoa</taxon>
        <taxon>Ecdysozoa</taxon>
        <taxon>Arthropoda</taxon>
        <taxon>Crustacea</taxon>
        <taxon>Multicrustacea</taxon>
        <taxon>Malacostraca</taxon>
        <taxon>Eumalacostraca</taxon>
        <taxon>Eucarida</taxon>
        <taxon>Euphausiacea</taxon>
        <taxon>Euphausiidae</taxon>
        <taxon>Meganyctiphanes</taxon>
    </lineage>
</organism>
<evidence type="ECO:0000313" key="14">
    <source>
        <dbReference type="Proteomes" id="UP001497623"/>
    </source>
</evidence>
<dbReference type="GO" id="GO:0007064">
    <property type="term" value="P:mitotic sister chromatid cohesion"/>
    <property type="evidence" value="ECO:0007669"/>
    <property type="project" value="TreeGrafter"/>
</dbReference>
<evidence type="ECO:0000256" key="6">
    <source>
        <dbReference type="ARBA" id="ARBA00022833"/>
    </source>
</evidence>
<evidence type="ECO:0000256" key="10">
    <source>
        <dbReference type="SAM" id="MobiDB-lite"/>
    </source>
</evidence>
<dbReference type="AlphaFoldDB" id="A0AAV2SD97"/>
<evidence type="ECO:0000256" key="7">
    <source>
        <dbReference type="ARBA" id="ARBA00023242"/>
    </source>
</evidence>
<gene>
    <name evidence="13" type="ORF">MNOR_LOCUS35298</name>
</gene>
<evidence type="ECO:0000256" key="1">
    <source>
        <dbReference type="ARBA" id="ARBA00004123"/>
    </source>
</evidence>
<evidence type="ECO:0000256" key="9">
    <source>
        <dbReference type="ARBA" id="ARBA00023315"/>
    </source>
</evidence>
<comment type="subcellular location">
    <subcellularLocation>
        <location evidence="1">Nucleus</location>
    </subcellularLocation>
</comment>
<dbReference type="GO" id="GO:0000785">
    <property type="term" value="C:chromatin"/>
    <property type="evidence" value="ECO:0007669"/>
    <property type="project" value="TreeGrafter"/>
</dbReference>
<keyword evidence="3" id="KW-0808">Transferase</keyword>
<evidence type="ECO:0000259" key="12">
    <source>
        <dbReference type="Pfam" id="PF13880"/>
    </source>
</evidence>
<protein>
    <recommendedName>
        <fullName evidence="15">N-acetyltransferase ESCO2</fullName>
    </recommendedName>
</protein>
<dbReference type="GO" id="GO:0061733">
    <property type="term" value="F:protein-lysine-acetyltransferase activity"/>
    <property type="evidence" value="ECO:0007669"/>
    <property type="project" value="TreeGrafter"/>
</dbReference>
<dbReference type="Proteomes" id="UP001497623">
    <property type="component" value="Unassembled WGS sequence"/>
</dbReference>
<evidence type="ECO:0000256" key="8">
    <source>
        <dbReference type="ARBA" id="ARBA00023306"/>
    </source>
</evidence>
<accession>A0AAV2SD97</accession>
<evidence type="ECO:0000313" key="13">
    <source>
        <dbReference type="EMBL" id="CAL4180359.1"/>
    </source>
</evidence>
<evidence type="ECO:0000256" key="4">
    <source>
        <dbReference type="ARBA" id="ARBA00022723"/>
    </source>
</evidence>
<keyword evidence="6" id="KW-0862">Zinc</keyword>
<evidence type="ECO:0000256" key="5">
    <source>
        <dbReference type="ARBA" id="ARBA00022771"/>
    </source>
</evidence>
<dbReference type="InterPro" id="IPR028005">
    <property type="entry name" value="AcTrfase_ESCO_Znf_dom"/>
</dbReference>
<comment type="caution">
    <text evidence="13">The sequence shown here is derived from an EMBL/GenBank/DDBJ whole genome shotgun (WGS) entry which is preliminary data.</text>
</comment>
<evidence type="ECO:0000256" key="2">
    <source>
        <dbReference type="ARBA" id="ARBA00005816"/>
    </source>
</evidence>
<dbReference type="PANTHER" id="PTHR45884:SF2">
    <property type="entry name" value="N-ACETYLTRANSFERASE ECO"/>
    <property type="match status" value="1"/>
</dbReference>
<dbReference type="InterPro" id="IPR028009">
    <property type="entry name" value="ESCO_Acetyltransf_dom"/>
</dbReference>
<keyword evidence="4" id="KW-0479">Metal-binding</keyword>
<name>A0AAV2SD97_MEGNR</name>
<sequence length="633" mass="70938">MQDNSCFSEQSVKKAIKSIKKSPSSGCDGITVNHLFHALLYSKARTWTQQEIPLPLRPTSMEKQRKTQIFFIESQIIFYCKLKNKTKDMKRRVYNQAIFTLKLNQERFYIRLSTVRSWPEGPAKASQNTLKGQPKIITASVMHLLSYNDSPRIIERFSNAIPKTLTAWLEPRAAGGMGKYAINSTIKNNVVIFQKRHNFLEGHELMSSIKQFGAVNSSYLASSGSLPSVQANPRPLPTRVIGSPSPKKRQSPRKINTTNVLNERKANTAMEENGFGTPKRSSPRKSMMALVVDKENENQLKISHNPLRSATRKIPKRGITIAHQGVTIYDPNGEKHGPGDCESVQTPLRKSPRKSMVGSGSSSSPANPEGKKLFAVFDPKRRLAVGSEKSSPISKKNFWGSKHVSKSDDSQMMIDAGQKKFGATQCTTCGVLYEIGNPADEASHQAYHDGFVSSVRFTGWKTERVVRELDHIGGRVIMVSPTDGVHAWRKVEEIRDIVDRDLGFSDTCIRNKESTNVFLYILDKRIIGCLVAEKIDKAFRVVPQEQKEDSGAGRLICCSNKAEKVYVGISRIWVHPVQRGRGVATVLTDAMRANMFPYLVLAIDQFAFSDPTENGMGFAESYTRKKTFLVYRR</sequence>